<comment type="caution">
    <text evidence="2">The sequence shown here is derived from an EMBL/GenBank/DDBJ whole genome shotgun (WGS) entry which is preliminary data.</text>
</comment>
<evidence type="ECO:0000313" key="3">
    <source>
        <dbReference type="Proteomes" id="UP001212152"/>
    </source>
</evidence>
<gene>
    <name evidence="2" type="ORF">HDU87_005956</name>
</gene>
<name>A0AAD5TQ89_9FUNG</name>
<proteinExistence type="predicted"/>
<feature type="domain" description="AB hydrolase-1" evidence="1">
    <location>
        <begin position="8"/>
        <end position="233"/>
    </location>
</feature>
<evidence type="ECO:0000259" key="1">
    <source>
        <dbReference type="Pfam" id="PF12697"/>
    </source>
</evidence>
<sequence length="245" mass="26058">MTADLPTVLFVHGAWHGPGCWDAVRGILAARNITSHATVNSSAGSDPRLLTDMYADSENVVRTLADLSSRNVVLVGHSYGGCIITDAGADAANVKRLVYLAAYAPGAGQSLMTFSAKEVQQAQELFFDMNQEEGYCTVKPEFVIPKFYADVEPTLAQAAAAGVKLQAVAAFGQPVRAAAHTTKPATYIVATNDQCLAVEKQRRWAGAAGIADLVEIPTGHSPFYSHPELLADVLEKIVKDVAARD</sequence>
<organism evidence="2 3">
    <name type="scientific">Geranomyces variabilis</name>
    <dbReference type="NCBI Taxonomy" id="109894"/>
    <lineage>
        <taxon>Eukaryota</taxon>
        <taxon>Fungi</taxon>
        <taxon>Fungi incertae sedis</taxon>
        <taxon>Chytridiomycota</taxon>
        <taxon>Chytridiomycota incertae sedis</taxon>
        <taxon>Chytridiomycetes</taxon>
        <taxon>Spizellomycetales</taxon>
        <taxon>Powellomycetaceae</taxon>
        <taxon>Geranomyces</taxon>
    </lineage>
</organism>
<reference evidence="2" key="1">
    <citation type="submission" date="2020-05" db="EMBL/GenBank/DDBJ databases">
        <title>Phylogenomic resolution of chytrid fungi.</title>
        <authorList>
            <person name="Stajich J.E."/>
            <person name="Amses K."/>
            <person name="Simmons R."/>
            <person name="Seto K."/>
            <person name="Myers J."/>
            <person name="Bonds A."/>
            <person name="Quandt C.A."/>
            <person name="Barry K."/>
            <person name="Liu P."/>
            <person name="Grigoriev I."/>
            <person name="Longcore J.E."/>
            <person name="James T.Y."/>
        </authorList>
    </citation>
    <scope>NUCLEOTIDE SEQUENCE</scope>
    <source>
        <strain evidence="2">JEL0379</strain>
    </source>
</reference>
<dbReference type="PANTHER" id="PTHR37017:SF11">
    <property type="entry name" value="ESTERASE_LIPASE_THIOESTERASE DOMAIN-CONTAINING PROTEIN"/>
    <property type="match status" value="1"/>
</dbReference>
<dbReference type="InterPro" id="IPR029058">
    <property type="entry name" value="AB_hydrolase_fold"/>
</dbReference>
<dbReference type="SUPFAM" id="SSF53474">
    <property type="entry name" value="alpha/beta-Hydrolases"/>
    <property type="match status" value="1"/>
</dbReference>
<dbReference type="InterPro" id="IPR052897">
    <property type="entry name" value="Sec-Metab_Biosynth_Hydrolase"/>
</dbReference>
<dbReference type="Proteomes" id="UP001212152">
    <property type="component" value="Unassembled WGS sequence"/>
</dbReference>
<dbReference type="AlphaFoldDB" id="A0AAD5TQ89"/>
<accession>A0AAD5TQ89</accession>
<evidence type="ECO:0000313" key="2">
    <source>
        <dbReference type="EMBL" id="KAJ3183840.1"/>
    </source>
</evidence>
<protein>
    <recommendedName>
        <fullName evidence="1">AB hydrolase-1 domain-containing protein</fullName>
    </recommendedName>
</protein>
<dbReference type="PANTHER" id="PTHR37017">
    <property type="entry name" value="AB HYDROLASE-1 DOMAIN-CONTAINING PROTEIN-RELATED"/>
    <property type="match status" value="1"/>
</dbReference>
<dbReference type="Pfam" id="PF12697">
    <property type="entry name" value="Abhydrolase_6"/>
    <property type="match status" value="1"/>
</dbReference>
<dbReference type="EMBL" id="JADGJQ010000005">
    <property type="protein sequence ID" value="KAJ3183840.1"/>
    <property type="molecule type" value="Genomic_DNA"/>
</dbReference>
<dbReference type="Gene3D" id="3.40.50.1820">
    <property type="entry name" value="alpha/beta hydrolase"/>
    <property type="match status" value="1"/>
</dbReference>
<keyword evidence="3" id="KW-1185">Reference proteome</keyword>
<dbReference type="InterPro" id="IPR000073">
    <property type="entry name" value="AB_hydrolase_1"/>
</dbReference>